<dbReference type="SUPFAM" id="SSF53383">
    <property type="entry name" value="PLP-dependent transferases"/>
    <property type="match status" value="1"/>
</dbReference>
<dbReference type="Gene3D" id="3.40.640.10">
    <property type="entry name" value="Type I PLP-dependent aspartate aminotransferase-like (Major domain)"/>
    <property type="match status" value="1"/>
</dbReference>
<evidence type="ECO:0000313" key="5">
    <source>
        <dbReference type="EMBL" id="SFI52447.1"/>
    </source>
</evidence>
<evidence type="ECO:0000256" key="2">
    <source>
        <dbReference type="PIRSR" id="PIRSR000390-1"/>
    </source>
</evidence>
<feature type="modified residue" description="N6-(pyridoxal phosphate)lysine" evidence="3">
    <location>
        <position position="177"/>
    </location>
</feature>
<dbReference type="InterPro" id="IPR015421">
    <property type="entry name" value="PyrdxlP-dep_Trfase_major"/>
</dbReference>
<protein>
    <submittedName>
        <fullName evidence="5">dTDP-4-amino-4,6-dideoxygalactose transaminase</fullName>
    </submittedName>
</protein>
<dbReference type="Gene3D" id="3.90.1150.10">
    <property type="entry name" value="Aspartate Aminotransferase, domain 1"/>
    <property type="match status" value="1"/>
</dbReference>
<sequence length="377" mass="40218">MLLVSEPLLGPEEETAVLEVIRGGWLTQGPRVRAFERAFADLHGAADAVAVNSCTAALHLALAALGVGPGDEVLVPSLTFVATVNAVLYTGATPVPVDIESLEAPQLSLFDAAARLTPRTRAVIVMHYAGRLVDRGAWRAFARGAGLLLIEDSAHAVGVPGAGTFGDAAAFSFYGNKNMTTGEGGMVLLRDGAARDRARRMRAHGMSASAVQRLESRNAHYDVGCEGWNYRLDEIRAALGLVQLGRLPEMNGRRARLAERYIDRLGPLERAGLIAPGAQGGTSAHHIFPVLLPEGADRDSVATELAAAGVQTSIHYPPVHTLSRFRELWPGLRLPLSEAYHRRTLTLPLHPNMAPQDVDKVVDALEIALSPVEGEPA</sequence>
<dbReference type="Pfam" id="PF01041">
    <property type="entry name" value="DegT_DnrJ_EryC1"/>
    <property type="match status" value="1"/>
</dbReference>
<evidence type="ECO:0000256" key="3">
    <source>
        <dbReference type="PIRSR" id="PIRSR000390-2"/>
    </source>
</evidence>
<keyword evidence="6" id="KW-1185">Reference proteome</keyword>
<dbReference type="OrthoDB" id="9768668at2"/>
<evidence type="ECO:0000256" key="4">
    <source>
        <dbReference type="RuleBase" id="RU004508"/>
    </source>
</evidence>
<dbReference type="PANTHER" id="PTHR30244">
    <property type="entry name" value="TRANSAMINASE"/>
    <property type="match status" value="1"/>
</dbReference>
<dbReference type="PANTHER" id="PTHR30244:SF34">
    <property type="entry name" value="DTDP-4-AMINO-4,6-DIDEOXYGALACTOSE TRANSAMINASE"/>
    <property type="match status" value="1"/>
</dbReference>
<gene>
    <name evidence="5" type="ORF">SAMN05216258_107261</name>
</gene>
<feature type="active site" description="Proton acceptor" evidence="2">
    <location>
        <position position="177"/>
    </location>
</feature>
<reference evidence="5 6" key="1">
    <citation type="submission" date="2016-10" db="EMBL/GenBank/DDBJ databases">
        <authorList>
            <person name="de Groot N.N."/>
        </authorList>
    </citation>
    <scope>NUCLEOTIDE SEQUENCE [LARGE SCALE GENOMIC DNA]</scope>
    <source>
        <strain evidence="5 6">CGMCC 1.11030</strain>
    </source>
</reference>
<dbReference type="GO" id="GO:0000271">
    <property type="term" value="P:polysaccharide biosynthetic process"/>
    <property type="evidence" value="ECO:0007669"/>
    <property type="project" value="TreeGrafter"/>
</dbReference>
<dbReference type="GO" id="GO:0030170">
    <property type="term" value="F:pyridoxal phosphate binding"/>
    <property type="evidence" value="ECO:0007669"/>
    <property type="project" value="TreeGrafter"/>
</dbReference>
<keyword evidence="3 4" id="KW-0663">Pyridoxal phosphate</keyword>
<dbReference type="InterPro" id="IPR015422">
    <property type="entry name" value="PyrdxlP-dep_Trfase_small"/>
</dbReference>
<dbReference type="STRING" id="1114924.SAMN05216258_107261"/>
<organism evidence="5 6">
    <name type="scientific">Albimonas pacifica</name>
    <dbReference type="NCBI Taxonomy" id="1114924"/>
    <lineage>
        <taxon>Bacteria</taxon>
        <taxon>Pseudomonadati</taxon>
        <taxon>Pseudomonadota</taxon>
        <taxon>Alphaproteobacteria</taxon>
        <taxon>Rhodobacterales</taxon>
        <taxon>Paracoccaceae</taxon>
        <taxon>Albimonas</taxon>
    </lineage>
</organism>
<name>A0A1I3IWX4_9RHOB</name>
<dbReference type="CDD" id="cd00616">
    <property type="entry name" value="AHBA_syn"/>
    <property type="match status" value="1"/>
</dbReference>
<dbReference type="GO" id="GO:0008483">
    <property type="term" value="F:transaminase activity"/>
    <property type="evidence" value="ECO:0007669"/>
    <property type="project" value="TreeGrafter"/>
</dbReference>
<proteinExistence type="inferred from homology"/>
<evidence type="ECO:0000313" key="6">
    <source>
        <dbReference type="Proteomes" id="UP000199377"/>
    </source>
</evidence>
<dbReference type="InterPro" id="IPR015424">
    <property type="entry name" value="PyrdxlP-dep_Trfase"/>
</dbReference>
<dbReference type="Proteomes" id="UP000199377">
    <property type="component" value="Unassembled WGS sequence"/>
</dbReference>
<comment type="similarity">
    <text evidence="1 4">Belongs to the DegT/DnrJ/EryC1 family.</text>
</comment>
<dbReference type="PIRSF" id="PIRSF000390">
    <property type="entry name" value="PLP_StrS"/>
    <property type="match status" value="1"/>
</dbReference>
<accession>A0A1I3IWX4</accession>
<dbReference type="RefSeq" id="WP_092861337.1">
    <property type="nucleotide sequence ID" value="NZ_FOQH01000007.1"/>
</dbReference>
<dbReference type="AlphaFoldDB" id="A0A1I3IWX4"/>
<dbReference type="InterPro" id="IPR000653">
    <property type="entry name" value="DegT/StrS_aminotransferase"/>
</dbReference>
<dbReference type="EMBL" id="FOQH01000007">
    <property type="protein sequence ID" value="SFI52447.1"/>
    <property type="molecule type" value="Genomic_DNA"/>
</dbReference>
<evidence type="ECO:0000256" key="1">
    <source>
        <dbReference type="ARBA" id="ARBA00037999"/>
    </source>
</evidence>